<sequence length="228" mass="26982">MMSNLFSIFDPSTSFWFFQINWISSLISIFFLPYFFWFYPSRLNFFWINFNLLMLKEMKTILNEKINSNNLILLLSLFLFILFNNFMGLFPYIFTSTSHMILPLTLAFPLWLMLFIYSWLFKTNFTFSHLVPQSTPTILMPFMVLIETISNIIRPWTLSIRLTANMIAGHILMSLMSMNMSSLNYWLIYCLILIQTILILLEFAVSIIQAYVFTILSSLYSSEVPKNN</sequence>
<evidence type="ECO:0000256" key="1">
    <source>
        <dbReference type="ARBA" id="ARBA00002070"/>
    </source>
</evidence>
<dbReference type="PANTHER" id="PTHR11410">
    <property type="entry name" value="ATP SYNTHASE SUBUNIT A"/>
    <property type="match status" value="1"/>
</dbReference>
<keyword evidence="11 14" id="KW-0472">Membrane</keyword>
<dbReference type="Pfam" id="PF00119">
    <property type="entry name" value="ATP-synt_A"/>
    <property type="match status" value="1"/>
</dbReference>
<comment type="function">
    <text evidence="1">Mitochondrial membrane ATP synthase (F(1)F(0) ATP synthase or Complex V) produces ATP from ADP in the presence of a proton gradient across the membrane which is generated by electron transport complexes of the respiratory chain. F-type ATPases consist of two structural domains, F(1) - containing the extramembraneous catalytic core and F(0) - containing the membrane proton channel, linked together by a central stalk and a peripheral stalk. During catalysis, ATP synthesis in the catalytic domain of F(1) is coupled via a rotary mechanism of the central stalk subunits to proton translocation. Key component of the proton channel; it may play a direct role in the translocation of protons across the membrane.</text>
</comment>
<dbReference type="NCBIfam" id="TIGR01131">
    <property type="entry name" value="ATP_synt_6_or_A"/>
    <property type="match status" value="1"/>
</dbReference>
<dbReference type="GO" id="GO:0005743">
    <property type="term" value="C:mitochondrial inner membrane"/>
    <property type="evidence" value="ECO:0007669"/>
    <property type="project" value="UniProtKB-SubCell"/>
</dbReference>
<dbReference type="PANTHER" id="PTHR11410:SF0">
    <property type="entry name" value="ATP SYNTHASE SUBUNIT A"/>
    <property type="match status" value="1"/>
</dbReference>
<evidence type="ECO:0000256" key="11">
    <source>
        <dbReference type="ARBA" id="ARBA00023136"/>
    </source>
</evidence>
<keyword evidence="7 14" id="KW-0812">Transmembrane</keyword>
<gene>
    <name evidence="15" type="primary">atp6</name>
</gene>
<keyword evidence="9 14" id="KW-1133">Transmembrane helix</keyword>
<feature type="transmembrane region" description="Helical" evidence="14">
    <location>
        <begin position="71"/>
        <end position="94"/>
    </location>
</feature>
<proteinExistence type="inferred from homology"/>
<evidence type="ECO:0000256" key="13">
    <source>
        <dbReference type="RuleBase" id="RU004450"/>
    </source>
</evidence>
<comment type="subunit">
    <text evidence="4">F-type ATPases have 2 components, CF(1) - the catalytic core - and CF(0) - the membrane proton channel. CF(1) has five subunits: alpha(3), beta(3), gamma(1), delta(1), epsilon(1). CF(0) has three main subunits: a, b and c.</text>
</comment>
<dbReference type="Gene3D" id="1.20.120.220">
    <property type="entry name" value="ATP synthase, F0 complex, subunit A"/>
    <property type="match status" value="1"/>
</dbReference>
<dbReference type="InterPro" id="IPR035908">
    <property type="entry name" value="F0_ATP_A_sf"/>
</dbReference>
<dbReference type="PROSITE" id="PS00449">
    <property type="entry name" value="ATPASE_A"/>
    <property type="match status" value="1"/>
</dbReference>
<evidence type="ECO:0000256" key="3">
    <source>
        <dbReference type="ARBA" id="ARBA00006810"/>
    </source>
</evidence>
<dbReference type="AlphaFoldDB" id="A0A3G5BC72"/>
<keyword evidence="5" id="KW-0813">Transport</keyword>
<evidence type="ECO:0000256" key="14">
    <source>
        <dbReference type="SAM" id="Phobius"/>
    </source>
</evidence>
<keyword evidence="15" id="KW-0496">Mitochondrion</keyword>
<feature type="transmembrane region" description="Helical" evidence="14">
    <location>
        <begin position="20"/>
        <end position="39"/>
    </location>
</feature>
<evidence type="ECO:0000256" key="10">
    <source>
        <dbReference type="ARBA" id="ARBA00023065"/>
    </source>
</evidence>
<evidence type="ECO:0000256" key="8">
    <source>
        <dbReference type="ARBA" id="ARBA00022781"/>
    </source>
</evidence>
<comment type="similarity">
    <text evidence="3">Belongs to the ATPase A chain family.</text>
</comment>
<accession>A0A3G5BC72</accession>
<evidence type="ECO:0000313" key="15">
    <source>
        <dbReference type="EMBL" id="AYV97247.1"/>
    </source>
</evidence>
<dbReference type="EMBL" id="MH422969">
    <property type="protein sequence ID" value="AYV97247.1"/>
    <property type="molecule type" value="Genomic_DNA"/>
</dbReference>
<dbReference type="PRINTS" id="PR00123">
    <property type="entry name" value="ATPASEA"/>
</dbReference>
<dbReference type="InterPro" id="IPR000568">
    <property type="entry name" value="ATP_synth_F0_asu"/>
</dbReference>
<reference evidence="15" key="1">
    <citation type="journal article" date="2018" name="Int. J. Biol. Macromol.">
        <title>The first two mitochondrial genomes of wood wasps (Hymenoptera: Symphyta): Novel gene rearrangements and higher-level phylogeny of the basal hymenopterans.</title>
        <authorList>
            <person name="Ma Y."/>
            <person name="Zheng B.Y."/>
            <person name="Zhu J.C."/>
            <person name="van Achterberg C."/>
            <person name="Tang P."/>
            <person name="Chen X.X."/>
        </authorList>
    </citation>
    <scope>NUCLEOTIDE SEQUENCE</scope>
</reference>
<dbReference type="InterPro" id="IPR045083">
    <property type="entry name" value="ATP_synth_F0_asu_bact/mt"/>
</dbReference>
<evidence type="ECO:0000256" key="2">
    <source>
        <dbReference type="ARBA" id="ARBA00004141"/>
    </source>
</evidence>
<dbReference type="InterPro" id="IPR023011">
    <property type="entry name" value="ATP_synth_F0_asu_AS"/>
</dbReference>
<evidence type="ECO:0000256" key="5">
    <source>
        <dbReference type="ARBA" id="ARBA00022448"/>
    </source>
</evidence>
<geneLocation type="mitochondrion" evidence="15"/>
<evidence type="ECO:0000256" key="12">
    <source>
        <dbReference type="ARBA" id="ARBA00023310"/>
    </source>
</evidence>
<feature type="transmembrane region" description="Helical" evidence="14">
    <location>
        <begin position="100"/>
        <end position="120"/>
    </location>
</feature>
<reference evidence="15" key="2">
    <citation type="submission" date="2018-06" db="EMBL/GenBank/DDBJ databases">
        <authorList>
            <person name="Zheng B."/>
        </authorList>
    </citation>
    <scope>NUCLEOTIDE SEQUENCE</scope>
</reference>
<keyword evidence="12" id="KW-0066">ATP synthesis</keyword>
<dbReference type="SUPFAM" id="SSF81336">
    <property type="entry name" value="F1F0 ATP synthase subunit A"/>
    <property type="match status" value="1"/>
</dbReference>
<evidence type="ECO:0000256" key="6">
    <source>
        <dbReference type="ARBA" id="ARBA00022547"/>
    </source>
</evidence>
<dbReference type="CDD" id="cd00310">
    <property type="entry name" value="ATP-synt_Fo_a_6"/>
    <property type="match status" value="1"/>
</dbReference>
<dbReference type="GO" id="GO:0045259">
    <property type="term" value="C:proton-transporting ATP synthase complex"/>
    <property type="evidence" value="ECO:0007669"/>
    <property type="project" value="UniProtKB-KW"/>
</dbReference>
<name>A0A3G5BC72_9HYME</name>
<protein>
    <recommendedName>
        <fullName evidence="13">ATP synthase subunit a</fullName>
    </recommendedName>
</protein>
<keyword evidence="10" id="KW-0406">Ion transport</keyword>
<evidence type="ECO:0000256" key="9">
    <source>
        <dbReference type="ARBA" id="ARBA00022989"/>
    </source>
</evidence>
<evidence type="ECO:0000256" key="7">
    <source>
        <dbReference type="ARBA" id="ARBA00022692"/>
    </source>
</evidence>
<keyword evidence="6" id="KW-0138">CF(0)</keyword>
<comment type="subcellular location">
    <subcellularLocation>
        <location evidence="2">Membrane</location>
        <topology evidence="2">Multi-pass membrane protein</topology>
    </subcellularLocation>
    <subcellularLocation>
        <location evidence="13">Mitochondrion inner membrane</location>
        <topology evidence="13">Multi-pass membrane protein</topology>
    </subcellularLocation>
</comment>
<dbReference type="GO" id="GO:0046933">
    <property type="term" value="F:proton-transporting ATP synthase activity, rotational mechanism"/>
    <property type="evidence" value="ECO:0007669"/>
    <property type="project" value="TreeGrafter"/>
</dbReference>
<organism evidence="15">
    <name type="scientific">Xiphydria sp. ZJUH 2008002</name>
    <dbReference type="NCBI Taxonomy" id="2488325"/>
    <lineage>
        <taxon>Eukaryota</taxon>
        <taxon>Metazoa</taxon>
        <taxon>Ecdysozoa</taxon>
        <taxon>Arthropoda</taxon>
        <taxon>Hexapoda</taxon>
        <taxon>Insecta</taxon>
        <taxon>Pterygota</taxon>
        <taxon>Neoptera</taxon>
        <taxon>Endopterygota</taxon>
        <taxon>Hymenoptera</taxon>
        <taxon>Xiphydrioidea</taxon>
        <taxon>Xiphydriidae</taxon>
        <taxon>Xiphydria</taxon>
    </lineage>
</organism>
<evidence type="ECO:0000256" key="4">
    <source>
        <dbReference type="ARBA" id="ARBA00011648"/>
    </source>
</evidence>
<keyword evidence="8" id="KW-0375">Hydrogen ion transport</keyword>
<feature type="transmembrane region" description="Helical" evidence="14">
    <location>
        <begin position="186"/>
        <end position="213"/>
    </location>
</feature>